<gene>
    <name evidence="1" type="ORF">NESM_000894400</name>
</gene>
<dbReference type="Proteomes" id="UP001430356">
    <property type="component" value="Unassembled WGS sequence"/>
</dbReference>
<dbReference type="EMBL" id="JAECZO010000253">
    <property type="protein sequence ID" value="KAK7199239.1"/>
    <property type="molecule type" value="Genomic_DNA"/>
</dbReference>
<keyword evidence="2" id="KW-1185">Reference proteome</keyword>
<evidence type="ECO:0000313" key="2">
    <source>
        <dbReference type="Proteomes" id="UP001430356"/>
    </source>
</evidence>
<dbReference type="AlphaFoldDB" id="A0AAW0EZL8"/>
<proteinExistence type="predicted"/>
<protein>
    <submittedName>
        <fullName evidence="1">Uncharacterized protein</fullName>
    </submittedName>
</protein>
<name>A0AAW0EZL8_9TRYP</name>
<evidence type="ECO:0000313" key="1">
    <source>
        <dbReference type="EMBL" id="KAK7199239.1"/>
    </source>
</evidence>
<organism evidence="1 2">
    <name type="scientific">Novymonas esmeraldas</name>
    <dbReference type="NCBI Taxonomy" id="1808958"/>
    <lineage>
        <taxon>Eukaryota</taxon>
        <taxon>Discoba</taxon>
        <taxon>Euglenozoa</taxon>
        <taxon>Kinetoplastea</taxon>
        <taxon>Metakinetoplastina</taxon>
        <taxon>Trypanosomatida</taxon>
        <taxon>Trypanosomatidae</taxon>
        <taxon>Novymonas</taxon>
    </lineage>
</organism>
<sequence length="211" mass="23939">MDNTNDGGMTPEMQKIHNDYKSVVALATAVLRGAELEQAKRYAWPGFMSAYTHLPVPGTTHSGSTTDLNSFLERRERRDMCPGAAMIDFYIAKERCFDAANTALDFKKDLMAEFYSKAHAGQLDPSFVVFMGMTLAPGRSYEKDDMEKRVHRLAHIWMREPPHTQMLRYNNYRTSEMAMETVLPIAHVFPNLAGPLFPQHSSTAGRNTRRC</sequence>
<accession>A0AAW0EZL8</accession>
<comment type="caution">
    <text evidence="1">The sequence shown here is derived from an EMBL/GenBank/DDBJ whole genome shotgun (WGS) entry which is preliminary data.</text>
</comment>
<reference evidence="1 2" key="1">
    <citation type="journal article" date="2021" name="MBio">
        <title>A New Model Trypanosomatid, Novymonas esmeraldas: Genomic Perception of Its 'Candidatus Pandoraea novymonadis' Endosymbiont.</title>
        <authorList>
            <person name="Zakharova A."/>
            <person name="Saura A."/>
            <person name="Butenko A."/>
            <person name="Podesvova L."/>
            <person name="Warmusova S."/>
            <person name="Kostygov A.Y."/>
            <person name="Nenarokova A."/>
            <person name="Lukes J."/>
            <person name="Opperdoes F.R."/>
            <person name="Yurchenko V."/>
        </authorList>
    </citation>
    <scope>NUCLEOTIDE SEQUENCE [LARGE SCALE GENOMIC DNA]</scope>
    <source>
        <strain evidence="1 2">E262AT.01</strain>
    </source>
</reference>